<evidence type="ECO:0000313" key="9">
    <source>
        <dbReference type="Proteomes" id="UP000216339"/>
    </source>
</evidence>
<comment type="subcellular location">
    <subcellularLocation>
        <location evidence="1">Membrane</location>
        <topology evidence="1">Single-pass membrane protein</topology>
    </subcellularLocation>
</comment>
<feature type="compositionally biased region" description="Low complexity" evidence="6">
    <location>
        <begin position="297"/>
        <end position="308"/>
    </location>
</feature>
<feature type="region of interest" description="Disordered" evidence="6">
    <location>
        <begin position="284"/>
        <end position="309"/>
    </location>
</feature>
<evidence type="ECO:0000256" key="6">
    <source>
        <dbReference type="SAM" id="MobiDB-lite"/>
    </source>
</evidence>
<evidence type="ECO:0000256" key="1">
    <source>
        <dbReference type="ARBA" id="ARBA00004167"/>
    </source>
</evidence>
<evidence type="ECO:0000256" key="7">
    <source>
        <dbReference type="SAM" id="Phobius"/>
    </source>
</evidence>
<name>A0A271IV51_9BACT</name>
<dbReference type="Gene3D" id="2.40.128.260">
    <property type="entry name" value="Type IV secretion system, VirB10/TraB/TrbI"/>
    <property type="match status" value="1"/>
</dbReference>
<feature type="compositionally biased region" description="Low complexity" evidence="6">
    <location>
        <begin position="201"/>
        <end position="211"/>
    </location>
</feature>
<comment type="caution">
    <text evidence="8">The sequence shown here is derived from an EMBL/GenBank/DDBJ whole genome shotgun (WGS) entry which is preliminary data.</text>
</comment>
<protein>
    <recommendedName>
        <fullName evidence="10">Conjugal transfer protein TrbI</fullName>
    </recommendedName>
</protein>
<reference evidence="8 9" key="1">
    <citation type="submission" date="2016-11" db="EMBL/GenBank/DDBJ databases">
        <title>Study of marine rhodopsin-containing bacteria.</title>
        <authorList>
            <person name="Yoshizawa S."/>
            <person name="Kumagai Y."/>
            <person name="Kogure K."/>
        </authorList>
    </citation>
    <scope>NUCLEOTIDE SEQUENCE [LARGE SCALE GENOMIC DNA]</scope>
    <source>
        <strain evidence="8 9">SAORIC-28</strain>
    </source>
</reference>
<evidence type="ECO:0000256" key="2">
    <source>
        <dbReference type="ARBA" id="ARBA00010265"/>
    </source>
</evidence>
<feature type="compositionally biased region" description="Polar residues" evidence="6">
    <location>
        <begin position="286"/>
        <end position="296"/>
    </location>
</feature>
<keyword evidence="4 7" id="KW-1133">Transmembrane helix</keyword>
<sequence>MFPHDDDLQPFGPPDVDSPILDPEVSAPSAPPGAWTASGDGAPGDGPQLDDGQPEDDRATPSALTDERRVADVLEPEPDERNEPVRIDRKFAMAGVLIAGTVLCLLLVVFGGGDSAAPDAQAAPAGPPPGAYVDEATAGYYDETALDPAAPVDPAYPDPYGSNPYGAQAYGSYGGGGSAAPAHGYATTQAYGATGSGQGAGSRPASGAPARTPDPARESYERAVASPLMAGSSASGPQRPDPPADLGPEVAEELAFMREVAGMFSSNDAPPPTARVPAAVAHPTALTSQSTGATPQSRASATASAGRGTEYEVVARPASGRPTLRAGSVIPAALVTGMNSDLPGPVVAQVTRNVYDSVTQRDVLIPAGTRLVGEYDDQIATGQNRALVAWTQMTFPNGTTVELPGLPGADLEGNAGLSDRVDRHYGRVVGSALLLAAVGAGVEMAAPSNRGIGFDVSPQEVASRQVAIELSRIATETVRQDLRVQPTVRVSPGYRFYVLLARDLPFASPYRARAAVGRFARGASSRR</sequence>
<keyword evidence="3 7" id="KW-0812">Transmembrane</keyword>
<dbReference type="Proteomes" id="UP000216339">
    <property type="component" value="Unassembled WGS sequence"/>
</dbReference>
<proteinExistence type="inferred from homology"/>
<gene>
    <name evidence="8" type="ORF">BSZ37_20675</name>
</gene>
<dbReference type="GO" id="GO:0016020">
    <property type="term" value="C:membrane"/>
    <property type="evidence" value="ECO:0007669"/>
    <property type="project" value="UniProtKB-SubCell"/>
</dbReference>
<dbReference type="InterPro" id="IPR042217">
    <property type="entry name" value="T4SS_VirB10/TrbI"/>
</dbReference>
<evidence type="ECO:0000256" key="4">
    <source>
        <dbReference type="ARBA" id="ARBA00022989"/>
    </source>
</evidence>
<dbReference type="InterPro" id="IPR005498">
    <property type="entry name" value="T4SS_VirB10/TraB/TrbI"/>
</dbReference>
<accession>A0A271IV51</accession>
<dbReference type="OrthoDB" id="9807354at2"/>
<feature type="region of interest" description="Disordered" evidence="6">
    <location>
        <begin position="1"/>
        <end position="81"/>
    </location>
</feature>
<evidence type="ECO:0000313" key="8">
    <source>
        <dbReference type="EMBL" id="PAP74595.1"/>
    </source>
</evidence>
<evidence type="ECO:0000256" key="5">
    <source>
        <dbReference type="ARBA" id="ARBA00023136"/>
    </source>
</evidence>
<keyword evidence="5 7" id="KW-0472">Membrane</keyword>
<dbReference type="Pfam" id="PF03743">
    <property type="entry name" value="TrbI"/>
    <property type="match status" value="1"/>
</dbReference>
<dbReference type="CDD" id="cd16429">
    <property type="entry name" value="VirB10"/>
    <property type="match status" value="1"/>
</dbReference>
<dbReference type="EMBL" id="MQWD01000005">
    <property type="protein sequence ID" value="PAP74595.1"/>
    <property type="molecule type" value="Genomic_DNA"/>
</dbReference>
<feature type="transmembrane region" description="Helical" evidence="7">
    <location>
        <begin position="91"/>
        <end position="112"/>
    </location>
</feature>
<feature type="compositionally biased region" description="Basic and acidic residues" evidence="6">
    <location>
        <begin position="55"/>
        <end position="72"/>
    </location>
</feature>
<organism evidence="8 9">
    <name type="scientific">Rubrivirga marina</name>
    <dbReference type="NCBI Taxonomy" id="1196024"/>
    <lineage>
        <taxon>Bacteria</taxon>
        <taxon>Pseudomonadati</taxon>
        <taxon>Rhodothermota</taxon>
        <taxon>Rhodothermia</taxon>
        <taxon>Rhodothermales</taxon>
        <taxon>Rubricoccaceae</taxon>
        <taxon>Rubrivirga</taxon>
    </lineage>
</organism>
<evidence type="ECO:0000256" key="3">
    <source>
        <dbReference type="ARBA" id="ARBA00022692"/>
    </source>
</evidence>
<comment type="similarity">
    <text evidence="2">Belongs to the TrbI/VirB10 family.</text>
</comment>
<dbReference type="RefSeq" id="WP_095512560.1">
    <property type="nucleotide sequence ID" value="NZ_MQWD01000005.1"/>
</dbReference>
<feature type="region of interest" description="Disordered" evidence="6">
    <location>
        <begin position="193"/>
        <end position="247"/>
    </location>
</feature>
<dbReference type="AlphaFoldDB" id="A0A271IV51"/>
<keyword evidence="9" id="KW-1185">Reference proteome</keyword>
<evidence type="ECO:0008006" key="10">
    <source>
        <dbReference type="Google" id="ProtNLM"/>
    </source>
</evidence>